<proteinExistence type="predicted"/>
<name>A0ABR1V4V5_9PEZI</name>
<organism evidence="3 4">
    <name type="scientific">Apiospora hydei</name>
    <dbReference type="NCBI Taxonomy" id="1337664"/>
    <lineage>
        <taxon>Eukaryota</taxon>
        <taxon>Fungi</taxon>
        <taxon>Dikarya</taxon>
        <taxon>Ascomycota</taxon>
        <taxon>Pezizomycotina</taxon>
        <taxon>Sordariomycetes</taxon>
        <taxon>Xylariomycetidae</taxon>
        <taxon>Amphisphaeriales</taxon>
        <taxon>Apiosporaceae</taxon>
        <taxon>Apiospora</taxon>
    </lineage>
</organism>
<dbReference type="Pfam" id="PF00149">
    <property type="entry name" value="Metallophos"/>
    <property type="match status" value="1"/>
</dbReference>
<dbReference type="GeneID" id="92050348"/>
<evidence type="ECO:0000256" key="1">
    <source>
        <dbReference type="SAM" id="MobiDB-lite"/>
    </source>
</evidence>
<dbReference type="SUPFAM" id="SSF56300">
    <property type="entry name" value="Metallo-dependent phosphatases"/>
    <property type="match status" value="1"/>
</dbReference>
<feature type="domain" description="Calcineurin-like phosphoesterase" evidence="2">
    <location>
        <begin position="5"/>
        <end position="76"/>
    </location>
</feature>
<dbReference type="Gene3D" id="3.60.21.10">
    <property type="match status" value="1"/>
</dbReference>
<sequence>MAPVIRFLILSDTHNSSFPDPTSLPTVDVVLHCGDMTMAGGLSNYHSAMSSLQQIDAELKLVIAGNHDLELDSSWWLTNLDEDDDPDEPCKALEVMRSGRDRGIHYWRKECIGSRSNPAPPFRSMRLRTRPSSTGTPLPTDPAMTGSMSEARRRIPSPPTSISS</sequence>
<evidence type="ECO:0000313" key="3">
    <source>
        <dbReference type="EMBL" id="KAK8066227.1"/>
    </source>
</evidence>
<dbReference type="InterPro" id="IPR004843">
    <property type="entry name" value="Calcineurin-like_PHP"/>
</dbReference>
<comment type="caution">
    <text evidence="3">The sequence shown here is derived from an EMBL/GenBank/DDBJ whole genome shotgun (WGS) entry which is preliminary data.</text>
</comment>
<dbReference type="InterPro" id="IPR029052">
    <property type="entry name" value="Metallo-depent_PP-like"/>
</dbReference>
<dbReference type="InterPro" id="IPR051693">
    <property type="entry name" value="UPF0046_metallophosphoest"/>
</dbReference>
<dbReference type="RefSeq" id="XP_066662980.1">
    <property type="nucleotide sequence ID" value="XM_066817288.1"/>
</dbReference>
<dbReference type="EMBL" id="JAQQWN010000009">
    <property type="protein sequence ID" value="KAK8066227.1"/>
    <property type="molecule type" value="Genomic_DNA"/>
</dbReference>
<keyword evidence="4" id="KW-1185">Reference proteome</keyword>
<dbReference type="PANTHER" id="PTHR12905:SF0">
    <property type="entry name" value="CALCINEURIN-LIKE PHOSPHOESTERASE DOMAIN-CONTAINING PROTEIN"/>
    <property type="match status" value="1"/>
</dbReference>
<dbReference type="PANTHER" id="PTHR12905">
    <property type="entry name" value="METALLOPHOSPHOESTERASE"/>
    <property type="match status" value="1"/>
</dbReference>
<evidence type="ECO:0000313" key="4">
    <source>
        <dbReference type="Proteomes" id="UP001433268"/>
    </source>
</evidence>
<reference evidence="3 4" key="1">
    <citation type="submission" date="2023-01" db="EMBL/GenBank/DDBJ databases">
        <title>Analysis of 21 Apiospora genomes using comparative genomics revels a genus with tremendous synthesis potential of carbohydrate active enzymes and secondary metabolites.</title>
        <authorList>
            <person name="Sorensen T."/>
        </authorList>
    </citation>
    <scope>NUCLEOTIDE SEQUENCE [LARGE SCALE GENOMIC DNA]</scope>
    <source>
        <strain evidence="3 4">CBS 114990</strain>
    </source>
</reference>
<feature type="region of interest" description="Disordered" evidence="1">
    <location>
        <begin position="117"/>
        <end position="164"/>
    </location>
</feature>
<gene>
    <name evidence="3" type="ORF">PG997_012974</name>
</gene>
<accession>A0ABR1V4V5</accession>
<dbReference type="Proteomes" id="UP001433268">
    <property type="component" value="Unassembled WGS sequence"/>
</dbReference>
<protein>
    <recommendedName>
        <fullName evidence="2">Calcineurin-like phosphoesterase domain-containing protein</fullName>
    </recommendedName>
</protein>
<evidence type="ECO:0000259" key="2">
    <source>
        <dbReference type="Pfam" id="PF00149"/>
    </source>
</evidence>